<keyword evidence="2 9" id="KW-0723">Serine/threonine-protein kinase</keyword>
<dbReference type="EC" id="2.7.11.1" evidence="1"/>
<evidence type="ECO:0000259" key="8">
    <source>
        <dbReference type="PROSITE" id="PS50011"/>
    </source>
</evidence>
<dbReference type="RefSeq" id="XP_064850125.1">
    <property type="nucleotide sequence ID" value="XM_064994053.1"/>
</dbReference>
<feature type="compositionally biased region" description="Polar residues" evidence="7">
    <location>
        <begin position="124"/>
        <end position="133"/>
    </location>
</feature>
<feature type="region of interest" description="Disordered" evidence="7">
    <location>
        <begin position="296"/>
        <end position="315"/>
    </location>
</feature>
<dbReference type="Gene3D" id="1.10.510.10">
    <property type="entry name" value="Transferase(Phosphotransferase) domain 1"/>
    <property type="match status" value="1"/>
</dbReference>
<dbReference type="GO" id="GO:0005524">
    <property type="term" value="F:ATP binding"/>
    <property type="evidence" value="ECO:0007669"/>
    <property type="project" value="UniProtKB-KW"/>
</dbReference>
<dbReference type="GO" id="GO:0044773">
    <property type="term" value="P:mitotic DNA damage checkpoint signaling"/>
    <property type="evidence" value="ECO:0007669"/>
    <property type="project" value="TreeGrafter"/>
</dbReference>
<reference evidence="9 10" key="1">
    <citation type="journal article" date="2023" name="Elife">
        <title>Identification of key yeast species and microbe-microbe interactions impacting larval growth of Drosophila in the wild.</title>
        <authorList>
            <person name="Mure A."/>
            <person name="Sugiura Y."/>
            <person name="Maeda R."/>
            <person name="Honda K."/>
            <person name="Sakurai N."/>
            <person name="Takahashi Y."/>
            <person name="Watada M."/>
            <person name="Katoh T."/>
            <person name="Gotoh A."/>
            <person name="Gotoh Y."/>
            <person name="Taniguchi I."/>
            <person name="Nakamura K."/>
            <person name="Hayashi T."/>
            <person name="Katayama T."/>
            <person name="Uemura T."/>
            <person name="Hattori Y."/>
        </authorList>
    </citation>
    <scope>NUCLEOTIDE SEQUENCE [LARGE SCALE GENOMIC DNA]</scope>
    <source>
        <strain evidence="9 10">SC-9</strain>
    </source>
</reference>
<dbReference type="GeneID" id="90071104"/>
<keyword evidence="6" id="KW-0067">ATP-binding</keyword>
<accession>A0AAV5QFE1</accession>
<feature type="region of interest" description="Disordered" evidence="7">
    <location>
        <begin position="243"/>
        <end position="280"/>
    </location>
</feature>
<evidence type="ECO:0000256" key="2">
    <source>
        <dbReference type="ARBA" id="ARBA00022527"/>
    </source>
</evidence>
<gene>
    <name evidence="9" type="ORF">DASC09_004500</name>
</gene>
<evidence type="ECO:0000256" key="6">
    <source>
        <dbReference type="ARBA" id="ARBA00022840"/>
    </source>
</evidence>
<keyword evidence="4" id="KW-0547">Nucleotide-binding</keyword>
<dbReference type="InterPro" id="IPR000719">
    <property type="entry name" value="Prot_kinase_dom"/>
</dbReference>
<dbReference type="GO" id="GO:0005634">
    <property type="term" value="C:nucleus"/>
    <property type="evidence" value="ECO:0007669"/>
    <property type="project" value="TreeGrafter"/>
</dbReference>
<dbReference type="PANTHER" id="PTHR44167">
    <property type="entry name" value="OVARIAN-SPECIFIC SERINE/THREONINE-PROTEIN KINASE LOK-RELATED"/>
    <property type="match status" value="1"/>
</dbReference>
<comment type="caution">
    <text evidence="9">The sequence shown here is derived from an EMBL/GenBank/DDBJ whole genome shotgun (WGS) entry which is preliminary data.</text>
</comment>
<keyword evidence="5 9" id="KW-0418">Kinase</keyword>
<keyword evidence="3" id="KW-0808">Transferase</keyword>
<feature type="domain" description="Protein kinase" evidence="8">
    <location>
        <begin position="343"/>
        <end position="711"/>
    </location>
</feature>
<dbReference type="CDD" id="cd14019">
    <property type="entry name" value="STKc_Cdc7"/>
    <property type="match status" value="1"/>
</dbReference>
<protein>
    <recommendedName>
        <fullName evidence="1">non-specific serine/threonine protein kinase</fullName>
        <ecNumber evidence="1">2.7.11.1</ecNumber>
    </recommendedName>
</protein>
<dbReference type="SMART" id="SM00220">
    <property type="entry name" value="S_TKc"/>
    <property type="match status" value="1"/>
</dbReference>
<dbReference type="GO" id="GO:0004674">
    <property type="term" value="F:protein serine/threonine kinase activity"/>
    <property type="evidence" value="ECO:0007669"/>
    <property type="project" value="UniProtKB-KW"/>
</dbReference>
<evidence type="ECO:0000256" key="4">
    <source>
        <dbReference type="ARBA" id="ARBA00022741"/>
    </source>
</evidence>
<dbReference type="Pfam" id="PF00069">
    <property type="entry name" value="Pkinase"/>
    <property type="match status" value="1"/>
</dbReference>
<evidence type="ECO:0000256" key="5">
    <source>
        <dbReference type="ARBA" id="ARBA00022777"/>
    </source>
</evidence>
<feature type="compositionally biased region" description="Basic residues" evidence="7">
    <location>
        <begin position="27"/>
        <end position="36"/>
    </location>
</feature>
<dbReference type="Proteomes" id="UP001360560">
    <property type="component" value="Unassembled WGS sequence"/>
</dbReference>
<dbReference type="SUPFAM" id="SSF56112">
    <property type="entry name" value="Protein kinase-like (PK-like)"/>
    <property type="match status" value="1"/>
</dbReference>
<evidence type="ECO:0000313" key="9">
    <source>
        <dbReference type="EMBL" id="GMM33125.1"/>
    </source>
</evidence>
<feature type="compositionally biased region" description="Polar residues" evidence="7">
    <location>
        <begin position="39"/>
        <end position="48"/>
    </location>
</feature>
<organism evidence="9 10">
    <name type="scientific">Saccharomycopsis crataegensis</name>
    <dbReference type="NCBI Taxonomy" id="43959"/>
    <lineage>
        <taxon>Eukaryota</taxon>
        <taxon>Fungi</taxon>
        <taxon>Dikarya</taxon>
        <taxon>Ascomycota</taxon>
        <taxon>Saccharomycotina</taxon>
        <taxon>Saccharomycetes</taxon>
        <taxon>Saccharomycopsidaceae</taxon>
        <taxon>Saccharomycopsis</taxon>
    </lineage>
</organism>
<feature type="compositionally biased region" description="Low complexity" evidence="7">
    <location>
        <begin position="106"/>
        <end position="123"/>
    </location>
</feature>
<evidence type="ECO:0000256" key="7">
    <source>
        <dbReference type="SAM" id="MobiDB-lite"/>
    </source>
</evidence>
<evidence type="ECO:0000256" key="1">
    <source>
        <dbReference type="ARBA" id="ARBA00012513"/>
    </source>
</evidence>
<name>A0AAV5QFE1_9ASCO</name>
<dbReference type="PANTHER" id="PTHR44167:SF23">
    <property type="entry name" value="CDC7 KINASE, ISOFORM A-RELATED"/>
    <property type="match status" value="1"/>
</dbReference>
<dbReference type="EMBL" id="BTFZ01000001">
    <property type="protein sequence ID" value="GMM33125.1"/>
    <property type="molecule type" value="Genomic_DNA"/>
</dbReference>
<feature type="region of interest" description="Disordered" evidence="7">
    <location>
        <begin position="718"/>
        <end position="737"/>
    </location>
</feature>
<evidence type="ECO:0000256" key="3">
    <source>
        <dbReference type="ARBA" id="ARBA00022679"/>
    </source>
</evidence>
<proteinExistence type="predicted"/>
<feature type="region of interest" description="Disordered" evidence="7">
    <location>
        <begin position="1"/>
        <end position="169"/>
    </location>
</feature>
<keyword evidence="10" id="KW-1185">Reference proteome</keyword>
<feature type="compositionally biased region" description="Polar residues" evidence="7">
    <location>
        <begin position="251"/>
        <end position="280"/>
    </location>
</feature>
<dbReference type="InterPro" id="IPR008271">
    <property type="entry name" value="Ser/Thr_kinase_AS"/>
</dbReference>
<dbReference type="PROSITE" id="PS00108">
    <property type="entry name" value="PROTEIN_KINASE_ST"/>
    <property type="match status" value="1"/>
</dbReference>
<feature type="compositionally biased region" description="Low complexity" evidence="7">
    <location>
        <begin position="69"/>
        <end position="97"/>
    </location>
</feature>
<dbReference type="AlphaFoldDB" id="A0AAV5QFE1"/>
<evidence type="ECO:0000313" key="10">
    <source>
        <dbReference type="Proteomes" id="UP001360560"/>
    </source>
</evidence>
<dbReference type="Gene3D" id="3.30.200.20">
    <property type="entry name" value="Phosphorylase Kinase, domain 1"/>
    <property type="match status" value="1"/>
</dbReference>
<feature type="compositionally biased region" description="Polar residues" evidence="7">
    <location>
        <begin position="1"/>
        <end position="22"/>
    </location>
</feature>
<dbReference type="PROSITE" id="PS50011">
    <property type="entry name" value="PROTEIN_KINASE_DOM"/>
    <property type="match status" value="1"/>
</dbReference>
<dbReference type="InterPro" id="IPR011009">
    <property type="entry name" value="Kinase-like_dom_sf"/>
</dbReference>
<sequence length="737" mass="83543">MMLTTSDCFEVDLNQTPKTPTKSRIPPAHHHNKHHHNEYQVSPSSTIKSAKRRKPLNEQDFGSIKRFLKVPSRSKVSKPSSSRKSPSKTNSPSPQKKLVLKIRLRNTNSKKPSSSKKTSPLKSGTYQDNSSPSKGRRTAAHGPSVDIQSKERREITVNPSQKPPDDDGIIQTANLSIKPDSKSATTGNINNYVSPVVNKNEQSRGDTKKDDVEYVSSYRNLSKITGYTEPTFGIQDVIPKEETKLRRSKTDNQQVETKISSNTLKVQPSQEDQAQQSPNHTNLPVQKLQELQTEPVQEQLAQNRKPLQENSKSKQEECEMALRIEDEEIMELQNKFHVISRRYKVLEKIGEGTFSSVYKAEDLVGISNKVIKIHRSKHDITSRKKFPLVALKKIYVTSSPQRIYSELKFLYNLSGCRNIIPIVDAVRFEDQIVIVLPYCEHADYRDYYRDLPFNGIKIYMYELLSALSFIHDRGVIHRDVKPNNFLFNPATRRGVLVDFGLAEKVRDPHEHKYTCACISGGLSLSDYTDNEGKGYPKDDDRPARRANRAGTRGFRAPEVLLKCPNQTTKIDIWSAGVILLSLLARRFPFFDSNDDVDALVELTTIFGVHLMKHCAALHGLGFETNLPTLNDNSRSLSEIVFYALNIEKEANTFPEDSVAFDTLNCLSDDGSVDDSEMGVKHKVGFHLLKCLMELNYSKRYSADEALSHKFFEEFGREGRDEKGDDISYQEIDDVAET</sequence>